<dbReference type="EMBL" id="LN679100">
    <property type="protein sequence ID" value="CEL51488.1"/>
    <property type="molecule type" value="Genomic_DNA"/>
</dbReference>
<accession>A0A0B7F5M6</accession>
<protein>
    <submittedName>
        <fullName evidence="1">Uncharacterized protein</fullName>
    </submittedName>
</protein>
<organism evidence="1 2">
    <name type="scientific">Thanatephorus cucumeris (strain AG1-IB / isolate 7/3/14)</name>
    <name type="common">Lettuce bottom rot fungus</name>
    <name type="synonym">Rhizoctonia solani</name>
    <dbReference type="NCBI Taxonomy" id="1108050"/>
    <lineage>
        <taxon>Eukaryota</taxon>
        <taxon>Fungi</taxon>
        <taxon>Dikarya</taxon>
        <taxon>Basidiomycota</taxon>
        <taxon>Agaricomycotina</taxon>
        <taxon>Agaricomycetes</taxon>
        <taxon>Cantharellales</taxon>
        <taxon>Ceratobasidiaceae</taxon>
        <taxon>Rhizoctonia</taxon>
        <taxon>Rhizoctonia solani AG-1</taxon>
    </lineage>
</organism>
<dbReference type="Proteomes" id="UP000059188">
    <property type="component" value="Unassembled WGS sequence"/>
</dbReference>
<sequence length="95" mass="10742">MPSAEPADWVTPEPGPPRREYDSRVGWAICARHRGNREGGWEEKDTERVARSVSQQDVVDVCSCLVRQRPRDLVSAGFLDPVLVVRLRGLRRTTS</sequence>
<name>A0A0B7F5M6_THACB</name>
<evidence type="ECO:0000313" key="1">
    <source>
        <dbReference type="EMBL" id="CEL51488.1"/>
    </source>
</evidence>
<reference evidence="1 2" key="1">
    <citation type="submission" date="2014-11" db="EMBL/GenBank/DDBJ databases">
        <authorList>
            <person name="Wibberg Daniel"/>
        </authorList>
    </citation>
    <scope>NUCLEOTIDE SEQUENCE [LARGE SCALE GENOMIC DNA]</scope>
    <source>
        <strain evidence="1">Rhizoctonia solani AG1-IB 7/3/14</strain>
    </source>
</reference>
<proteinExistence type="predicted"/>
<keyword evidence="2" id="KW-1185">Reference proteome</keyword>
<gene>
    <name evidence="1" type="ORF">RSOLAG1IB_00023</name>
</gene>
<dbReference type="AlphaFoldDB" id="A0A0B7F5M6"/>
<evidence type="ECO:0000313" key="2">
    <source>
        <dbReference type="Proteomes" id="UP000059188"/>
    </source>
</evidence>